<dbReference type="EMBL" id="KZ452734">
    <property type="protein sequence ID" value="PKA48255.1"/>
    <property type="molecule type" value="Genomic_DNA"/>
</dbReference>
<keyword evidence="1" id="KW-0472">Membrane</keyword>
<feature type="transmembrane region" description="Helical" evidence="1">
    <location>
        <begin position="21"/>
        <end position="40"/>
    </location>
</feature>
<dbReference type="AlphaFoldDB" id="A0A2H9ZY68"/>
<evidence type="ECO:0000313" key="2">
    <source>
        <dbReference type="EMBL" id="PKA48255.1"/>
    </source>
</evidence>
<evidence type="ECO:0000313" key="3">
    <source>
        <dbReference type="Proteomes" id="UP000236161"/>
    </source>
</evidence>
<reference evidence="2 3" key="1">
    <citation type="journal article" date="2017" name="Nature">
        <title>The Apostasia genome and the evolution of orchids.</title>
        <authorList>
            <person name="Zhang G.Q."/>
            <person name="Liu K.W."/>
            <person name="Li Z."/>
            <person name="Lohaus R."/>
            <person name="Hsiao Y.Y."/>
            <person name="Niu S.C."/>
            <person name="Wang J.Y."/>
            <person name="Lin Y.C."/>
            <person name="Xu Q."/>
            <person name="Chen L.J."/>
            <person name="Yoshida K."/>
            <person name="Fujiwara S."/>
            <person name="Wang Z.W."/>
            <person name="Zhang Y.Q."/>
            <person name="Mitsuda N."/>
            <person name="Wang M."/>
            <person name="Liu G.H."/>
            <person name="Pecoraro L."/>
            <person name="Huang H.X."/>
            <person name="Xiao X.J."/>
            <person name="Lin M."/>
            <person name="Wu X.Y."/>
            <person name="Wu W.L."/>
            <person name="Chen Y.Y."/>
            <person name="Chang S.B."/>
            <person name="Sakamoto S."/>
            <person name="Ohme-Takagi M."/>
            <person name="Yagi M."/>
            <person name="Zeng S.J."/>
            <person name="Shen C.Y."/>
            <person name="Yeh C.M."/>
            <person name="Luo Y.B."/>
            <person name="Tsai W.C."/>
            <person name="Van de Peer Y."/>
            <person name="Liu Z.J."/>
        </authorList>
    </citation>
    <scope>NUCLEOTIDE SEQUENCE [LARGE SCALE GENOMIC DNA]</scope>
    <source>
        <strain evidence="3">cv. Shenzhen</strain>
        <tissue evidence="2">Stem</tissue>
    </source>
</reference>
<keyword evidence="1" id="KW-0812">Transmembrane</keyword>
<name>A0A2H9ZY68_9ASPA</name>
<keyword evidence="3" id="KW-1185">Reference proteome</keyword>
<organism evidence="2 3">
    <name type="scientific">Apostasia shenzhenica</name>
    <dbReference type="NCBI Taxonomy" id="1088818"/>
    <lineage>
        <taxon>Eukaryota</taxon>
        <taxon>Viridiplantae</taxon>
        <taxon>Streptophyta</taxon>
        <taxon>Embryophyta</taxon>
        <taxon>Tracheophyta</taxon>
        <taxon>Spermatophyta</taxon>
        <taxon>Magnoliopsida</taxon>
        <taxon>Liliopsida</taxon>
        <taxon>Asparagales</taxon>
        <taxon>Orchidaceae</taxon>
        <taxon>Apostasioideae</taxon>
        <taxon>Apostasia</taxon>
    </lineage>
</organism>
<evidence type="ECO:0000256" key="1">
    <source>
        <dbReference type="SAM" id="Phobius"/>
    </source>
</evidence>
<protein>
    <submittedName>
        <fullName evidence="2">Uncharacterized protein</fullName>
    </submittedName>
</protein>
<gene>
    <name evidence="2" type="ORF">AXF42_Ash021395</name>
</gene>
<feature type="transmembrane region" description="Helical" evidence="1">
    <location>
        <begin position="79"/>
        <end position="97"/>
    </location>
</feature>
<accession>A0A2H9ZY68</accession>
<sequence>MFKHSRYWRSPVTGRATLEILRSHVLLLSCGSWVWVKMYVTPFGDSYLGPNLKLSRTVVNFSCGGNIISMLKMYMQTWIAGRLLGLSSSIAALIFSWKTLVALRTR</sequence>
<keyword evidence="1" id="KW-1133">Transmembrane helix</keyword>
<proteinExistence type="predicted"/>
<dbReference type="Proteomes" id="UP000236161">
    <property type="component" value="Unassembled WGS sequence"/>
</dbReference>